<organism evidence="2 3">
    <name type="scientific">Brevibacterium casei</name>
    <dbReference type="NCBI Taxonomy" id="33889"/>
    <lineage>
        <taxon>Bacteria</taxon>
        <taxon>Bacillati</taxon>
        <taxon>Actinomycetota</taxon>
        <taxon>Actinomycetes</taxon>
        <taxon>Micrococcales</taxon>
        <taxon>Brevibacteriaceae</taxon>
        <taxon>Brevibacterium</taxon>
    </lineage>
</organism>
<evidence type="ECO:0008006" key="4">
    <source>
        <dbReference type="Google" id="ProtNLM"/>
    </source>
</evidence>
<reference evidence="2 3" key="1">
    <citation type="submission" date="2020-12" db="EMBL/GenBank/DDBJ databases">
        <title>FDA dAtabase for Regulatory Grade micrObial Sequences (FDA-ARGOS): Supporting development and validation of Infectious Disease Dx tests.</title>
        <authorList>
            <person name="Sproer C."/>
            <person name="Gronow S."/>
            <person name="Severitt S."/>
            <person name="Schroder I."/>
            <person name="Tallon L."/>
            <person name="Sadzewicz L."/>
            <person name="Zhao X."/>
            <person name="Boylan J."/>
            <person name="Ott S."/>
            <person name="Bowen H."/>
            <person name="Vavikolanu K."/>
            <person name="Mehta A."/>
            <person name="Aluvathingal J."/>
            <person name="Nadendla S."/>
            <person name="Lowell S."/>
            <person name="Myers T."/>
            <person name="Yan Y."/>
            <person name="Sichtig H."/>
        </authorList>
    </citation>
    <scope>NUCLEOTIDE SEQUENCE [LARGE SCALE GENOMIC DNA]</scope>
    <source>
        <strain evidence="2 3">FDAARGOS_902</strain>
    </source>
</reference>
<dbReference type="Gene3D" id="2.40.50.140">
    <property type="entry name" value="Nucleic acid-binding proteins"/>
    <property type="match status" value="1"/>
</dbReference>
<name>A0A7T2TGQ5_9MICO</name>
<feature type="region of interest" description="Disordered" evidence="1">
    <location>
        <begin position="132"/>
        <end position="167"/>
    </location>
</feature>
<evidence type="ECO:0000256" key="1">
    <source>
        <dbReference type="SAM" id="MobiDB-lite"/>
    </source>
</evidence>
<sequence>MAEQSPGPNTDAPRKAKLNPGDALIGYFDMEPKYKLVGEDQVPKVYARVGVDHYRRDPGGRPVKAGTTFHHLTAFREAAERVNALFSQGDRFIARGYVHPYTNRHGAEDEEFIATHIGHDALATDYAVFRDLEQQPARRKPPAVDRSPEFSSPPRATPTREPETLSR</sequence>
<dbReference type="KEGG" id="bcau:I6G59_16955"/>
<feature type="region of interest" description="Disordered" evidence="1">
    <location>
        <begin position="1"/>
        <end position="20"/>
    </location>
</feature>
<protein>
    <recommendedName>
        <fullName evidence="4">Single-stranded DNA-binding protein</fullName>
    </recommendedName>
</protein>
<dbReference type="EMBL" id="CP065682">
    <property type="protein sequence ID" value="QPS33587.1"/>
    <property type="molecule type" value="Genomic_DNA"/>
</dbReference>
<gene>
    <name evidence="2" type="ORF">I6G59_16955</name>
</gene>
<dbReference type="SUPFAM" id="SSF50249">
    <property type="entry name" value="Nucleic acid-binding proteins"/>
    <property type="match status" value="1"/>
</dbReference>
<proteinExistence type="predicted"/>
<accession>A0A7T2TGQ5</accession>
<evidence type="ECO:0000313" key="3">
    <source>
        <dbReference type="Proteomes" id="UP000594979"/>
    </source>
</evidence>
<dbReference type="AlphaFoldDB" id="A0A7T2TGQ5"/>
<dbReference type="InterPro" id="IPR012340">
    <property type="entry name" value="NA-bd_OB-fold"/>
</dbReference>
<feature type="compositionally biased region" description="Basic and acidic residues" evidence="1">
    <location>
        <begin position="158"/>
        <end position="167"/>
    </location>
</feature>
<dbReference type="RefSeq" id="WP_197931990.1">
    <property type="nucleotide sequence ID" value="NZ_CP065682.1"/>
</dbReference>
<dbReference type="Proteomes" id="UP000594979">
    <property type="component" value="Chromosome"/>
</dbReference>
<evidence type="ECO:0000313" key="2">
    <source>
        <dbReference type="EMBL" id="QPS33587.1"/>
    </source>
</evidence>